<feature type="domain" description="SseB protein C-terminal" evidence="3">
    <location>
        <begin position="158"/>
        <end position="266"/>
    </location>
</feature>
<keyword evidence="5" id="KW-1185">Reference proteome</keyword>
<reference evidence="4 5" key="1">
    <citation type="submission" date="2023-11" db="EMBL/GenBank/DDBJ databases">
        <title>MicrobeMod: A computational toolkit for identifying prokaryotic methylation and restriction-modification with nanopore sequencing.</title>
        <authorList>
            <person name="Crits-Christoph A."/>
            <person name="Kang S.C."/>
            <person name="Lee H."/>
            <person name="Ostrov N."/>
        </authorList>
    </citation>
    <scope>NUCLEOTIDE SEQUENCE [LARGE SCALE GENOMIC DNA]</scope>
    <source>
        <strain evidence="4 5">DSMZ 16071</strain>
    </source>
</reference>
<evidence type="ECO:0000259" key="3">
    <source>
        <dbReference type="Pfam" id="PF14581"/>
    </source>
</evidence>
<name>A0ABZ0X5U1_9GAMM</name>
<dbReference type="RefSeq" id="WP_018623737.1">
    <property type="nucleotide sequence ID" value="NZ_CP140158.1"/>
</dbReference>
<feature type="domain" description="SseB protein N-terminal" evidence="2">
    <location>
        <begin position="28"/>
        <end position="142"/>
    </location>
</feature>
<proteinExistence type="predicted"/>
<dbReference type="Pfam" id="PF14581">
    <property type="entry name" value="SseB_C"/>
    <property type="match status" value="1"/>
</dbReference>
<evidence type="ECO:0000259" key="2">
    <source>
        <dbReference type="Pfam" id="PF07179"/>
    </source>
</evidence>
<evidence type="ECO:0000256" key="1">
    <source>
        <dbReference type="SAM" id="SignalP"/>
    </source>
</evidence>
<evidence type="ECO:0000313" key="5">
    <source>
        <dbReference type="Proteomes" id="UP001324185"/>
    </source>
</evidence>
<feature type="signal peptide" evidence="1">
    <location>
        <begin position="1"/>
        <end position="20"/>
    </location>
</feature>
<protein>
    <submittedName>
        <fullName evidence="4">Enhanced serine sensitivity protein SseB C-terminal domain-containing protein</fullName>
    </submittedName>
</protein>
<dbReference type="Proteomes" id="UP001324185">
    <property type="component" value="Chromosome"/>
</dbReference>
<dbReference type="InterPro" id="IPR009839">
    <property type="entry name" value="SseB_N"/>
</dbReference>
<dbReference type="Pfam" id="PF07179">
    <property type="entry name" value="SseB"/>
    <property type="match status" value="1"/>
</dbReference>
<gene>
    <name evidence="4" type="ORF">SR900_02375</name>
</gene>
<organism evidence="4 5">
    <name type="scientific">Kangiella aquimarina</name>
    <dbReference type="NCBI Taxonomy" id="261965"/>
    <lineage>
        <taxon>Bacteria</taxon>
        <taxon>Pseudomonadati</taxon>
        <taxon>Pseudomonadota</taxon>
        <taxon>Gammaproteobacteria</taxon>
        <taxon>Kangiellales</taxon>
        <taxon>Kangiellaceae</taxon>
        <taxon>Kangiella</taxon>
    </lineage>
</organism>
<keyword evidence="1" id="KW-0732">Signal</keyword>
<dbReference type="InterPro" id="IPR027945">
    <property type="entry name" value="SseB_C"/>
</dbReference>
<dbReference type="EMBL" id="CP140158">
    <property type="protein sequence ID" value="WQG85743.1"/>
    <property type="molecule type" value="Genomic_DNA"/>
</dbReference>
<accession>A0ABZ0X5U1</accession>
<feature type="chain" id="PRO_5045584846" evidence="1">
    <location>
        <begin position="21"/>
        <end position="275"/>
    </location>
</feature>
<sequence>MHKLRISLLLICLFAPFAVATKTILSPLDQAYEIALQDEQKEFAYYNLLLNSELYIPVHSFEKDSLTQKGGTFDPLLMKTDGVLVLMVFDSLERLRQWGNDELAYVSMNGRTLVEAVGSDLHWALNVGTEHSKIFVPDELDWLAELVADSKITEQVLSKDTTVFIRHPEDASTDLINAITNTFKEFPEVQLAYLASVSYETESAKPNLLLAIDSHNLSSSRKDELNTAITHAIIALNAGNKYLDLIYIGDTGIGHTISKRVEPIYQATTADNQAQ</sequence>
<evidence type="ECO:0000313" key="4">
    <source>
        <dbReference type="EMBL" id="WQG85743.1"/>
    </source>
</evidence>